<organism evidence="2 3">
    <name type="scientific">Trema orientale</name>
    <name type="common">Charcoal tree</name>
    <name type="synonym">Celtis orientalis</name>
    <dbReference type="NCBI Taxonomy" id="63057"/>
    <lineage>
        <taxon>Eukaryota</taxon>
        <taxon>Viridiplantae</taxon>
        <taxon>Streptophyta</taxon>
        <taxon>Embryophyta</taxon>
        <taxon>Tracheophyta</taxon>
        <taxon>Spermatophyta</taxon>
        <taxon>Magnoliopsida</taxon>
        <taxon>eudicotyledons</taxon>
        <taxon>Gunneridae</taxon>
        <taxon>Pentapetalae</taxon>
        <taxon>rosids</taxon>
        <taxon>fabids</taxon>
        <taxon>Rosales</taxon>
        <taxon>Cannabaceae</taxon>
        <taxon>Trema</taxon>
    </lineage>
</organism>
<keyword evidence="3" id="KW-1185">Reference proteome</keyword>
<sequence length="70" mass="7515">MAGPSTKSQKNGNPEANPIGPNMPPEASLTVGVFMQVIATFRQMQQGAPSQQRLPSTISKFKKLSPPSFE</sequence>
<dbReference type="EMBL" id="JXTC01000069">
    <property type="protein sequence ID" value="PON92130.1"/>
    <property type="molecule type" value="Genomic_DNA"/>
</dbReference>
<evidence type="ECO:0000313" key="2">
    <source>
        <dbReference type="EMBL" id="PON92130.1"/>
    </source>
</evidence>
<proteinExistence type="predicted"/>
<name>A0A2P5F2V6_TREOI</name>
<feature type="non-terminal residue" evidence="2">
    <location>
        <position position="70"/>
    </location>
</feature>
<evidence type="ECO:0000256" key="1">
    <source>
        <dbReference type="SAM" id="MobiDB-lite"/>
    </source>
</evidence>
<feature type="region of interest" description="Disordered" evidence="1">
    <location>
        <begin position="44"/>
        <end position="70"/>
    </location>
</feature>
<comment type="caution">
    <text evidence="2">The sequence shown here is derived from an EMBL/GenBank/DDBJ whole genome shotgun (WGS) entry which is preliminary data.</text>
</comment>
<accession>A0A2P5F2V6</accession>
<evidence type="ECO:0000313" key="3">
    <source>
        <dbReference type="Proteomes" id="UP000237000"/>
    </source>
</evidence>
<reference evidence="3" key="1">
    <citation type="submission" date="2016-06" db="EMBL/GenBank/DDBJ databases">
        <title>Parallel loss of symbiosis genes in relatives of nitrogen-fixing non-legume Parasponia.</title>
        <authorList>
            <person name="Van Velzen R."/>
            <person name="Holmer R."/>
            <person name="Bu F."/>
            <person name="Rutten L."/>
            <person name="Van Zeijl A."/>
            <person name="Liu W."/>
            <person name="Santuari L."/>
            <person name="Cao Q."/>
            <person name="Sharma T."/>
            <person name="Shen D."/>
            <person name="Roswanjaya Y."/>
            <person name="Wardhani T."/>
            <person name="Kalhor M.S."/>
            <person name="Jansen J."/>
            <person name="Van den Hoogen J."/>
            <person name="Gungor B."/>
            <person name="Hartog M."/>
            <person name="Hontelez J."/>
            <person name="Verver J."/>
            <person name="Yang W.-C."/>
            <person name="Schijlen E."/>
            <person name="Repin R."/>
            <person name="Schilthuizen M."/>
            <person name="Schranz E."/>
            <person name="Heidstra R."/>
            <person name="Miyata K."/>
            <person name="Fedorova E."/>
            <person name="Kohlen W."/>
            <person name="Bisseling T."/>
            <person name="Smit S."/>
            <person name="Geurts R."/>
        </authorList>
    </citation>
    <scope>NUCLEOTIDE SEQUENCE [LARGE SCALE GENOMIC DNA]</scope>
    <source>
        <strain evidence="3">cv. RG33-2</strain>
    </source>
</reference>
<dbReference type="AlphaFoldDB" id="A0A2P5F2V6"/>
<dbReference type="InParanoid" id="A0A2P5F2V6"/>
<gene>
    <name evidence="2" type="ORF">TorRG33x02_122020</name>
</gene>
<feature type="compositionally biased region" description="Polar residues" evidence="1">
    <location>
        <begin position="1"/>
        <end position="14"/>
    </location>
</feature>
<feature type="compositionally biased region" description="Polar residues" evidence="1">
    <location>
        <begin position="44"/>
        <end position="59"/>
    </location>
</feature>
<dbReference type="Proteomes" id="UP000237000">
    <property type="component" value="Unassembled WGS sequence"/>
</dbReference>
<protein>
    <submittedName>
        <fullName evidence="2">Uncharacterized protein</fullName>
    </submittedName>
</protein>
<feature type="region of interest" description="Disordered" evidence="1">
    <location>
        <begin position="1"/>
        <end position="27"/>
    </location>
</feature>